<dbReference type="InterPro" id="IPR023347">
    <property type="entry name" value="Lysozyme_dom_sf"/>
</dbReference>
<comment type="caution">
    <text evidence="8">The sequence shown here is derived from an EMBL/GenBank/DDBJ whole genome shotgun (WGS) entry which is preliminary data.</text>
</comment>
<comment type="similarity">
    <text evidence="6">Belongs to the glycosyl hydrolase 24 family.</text>
</comment>
<dbReference type="InterPro" id="IPR043688">
    <property type="entry name" value="SAR_endolysin-like"/>
</dbReference>
<keyword evidence="7" id="KW-0812">Transmembrane</keyword>
<feature type="transmembrane region" description="Helical" evidence="7">
    <location>
        <begin position="12"/>
        <end position="31"/>
    </location>
</feature>
<proteinExistence type="inferred from homology"/>
<dbReference type="PANTHER" id="PTHR38107">
    <property type="match status" value="1"/>
</dbReference>
<keyword evidence="2 6" id="KW-0929">Antimicrobial</keyword>
<sequence length="181" mass="19994">MRQNNVNLFSKAMIGLLLGGAGATAILDQFLDEKEGNLLTSYQDAGGIWTICRGVTRIEGKPVQKGMTMTDEQCAKVNRIEAEKAVNWVLRNVKVPLTDSQVAGIASFCPYNIGPGKCFTSTFYKKLNSGDKKGACQEIKRWIFDGGKDCRQTKGQKDGCYGQVLRRDQESALACWELDNE</sequence>
<accession>A0A8I2DBF8</accession>
<organism evidence="8 9">
    <name type="scientific">Providencia huaxiensis</name>
    <dbReference type="NCBI Taxonomy" id="2027290"/>
    <lineage>
        <taxon>Bacteria</taxon>
        <taxon>Pseudomonadati</taxon>
        <taxon>Pseudomonadota</taxon>
        <taxon>Gammaproteobacteria</taxon>
        <taxon>Enterobacterales</taxon>
        <taxon>Morganellaceae</taxon>
        <taxon>Providencia</taxon>
    </lineage>
</organism>
<comment type="catalytic activity">
    <reaction evidence="1 6">
        <text>Hydrolysis of (1-&gt;4)-beta-linkages between N-acetylmuramic acid and N-acetyl-D-glucosamine residues in a peptidoglycan and between N-acetyl-D-glucosamine residues in chitodextrins.</text>
        <dbReference type="EC" id="3.2.1.17"/>
    </reaction>
</comment>
<dbReference type="SUPFAM" id="SSF53955">
    <property type="entry name" value="Lysozyme-like"/>
    <property type="match status" value="1"/>
</dbReference>
<evidence type="ECO:0000256" key="1">
    <source>
        <dbReference type="ARBA" id="ARBA00000632"/>
    </source>
</evidence>
<dbReference type="InterPro" id="IPR034690">
    <property type="entry name" value="Endolysin_T4_type"/>
</dbReference>
<evidence type="ECO:0000256" key="2">
    <source>
        <dbReference type="ARBA" id="ARBA00022529"/>
    </source>
</evidence>
<dbReference type="Gene3D" id="1.10.530.40">
    <property type="match status" value="1"/>
</dbReference>
<dbReference type="GO" id="GO:0003796">
    <property type="term" value="F:lysozyme activity"/>
    <property type="evidence" value="ECO:0007669"/>
    <property type="project" value="UniProtKB-EC"/>
</dbReference>
<keyword evidence="7" id="KW-1133">Transmembrane helix</keyword>
<reference evidence="8" key="1">
    <citation type="submission" date="2021-03" db="EMBL/GenBank/DDBJ databases">
        <authorList>
            <person name="Stanton E."/>
        </authorList>
    </citation>
    <scope>NUCLEOTIDE SEQUENCE</scope>
    <source>
        <strain evidence="8">2020EL-00113</strain>
    </source>
</reference>
<keyword evidence="5 6" id="KW-0326">Glycosidase</keyword>
<gene>
    <name evidence="8" type="ORF">J7T18_14805</name>
</gene>
<protein>
    <recommendedName>
        <fullName evidence="6">Lysozyme</fullName>
        <ecNumber evidence="6">3.2.1.17</ecNumber>
    </recommendedName>
</protein>
<keyword evidence="3 6" id="KW-0081">Bacteriolytic enzyme</keyword>
<dbReference type="AlphaFoldDB" id="A0A8I2DBF8"/>
<dbReference type="InterPro" id="IPR023346">
    <property type="entry name" value="Lysozyme-like_dom_sf"/>
</dbReference>
<evidence type="ECO:0000256" key="5">
    <source>
        <dbReference type="ARBA" id="ARBA00023295"/>
    </source>
</evidence>
<evidence type="ECO:0000256" key="4">
    <source>
        <dbReference type="ARBA" id="ARBA00022801"/>
    </source>
</evidence>
<evidence type="ECO:0000256" key="7">
    <source>
        <dbReference type="SAM" id="Phobius"/>
    </source>
</evidence>
<evidence type="ECO:0000313" key="9">
    <source>
        <dbReference type="Proteomes" id="UP000674270"/>
    </source>
</evidence>
<dbReference type="EC" id="3.2.1.17" evidence="6"/>
<dbReference type="HAMAP" id="MF_04136">
    <property type="entry name" value="SAR_ENDOLYSIN"/>
    <property type="match status" value="1"/>
</dbReference>
<dbReference type="EMBL" id="JAGKLY010000006">
    <property type="protein sequence ID" value="MBQ0269573.1"/>
    <property type="molecule type" value="Genomic_DNA"/>
</dbReference>
<name>A0A8I2DBF8_9GAMM</name>
<evidence type="ECO:0000313" key="8">
    <source>
        <dbReference type="EMBL" id="MBQ0269573.1"/>
    </source>
</evidence>
<dbReference type="GO" id="GO:0042742">
    <property type="term" value="P:defense response to bacterium"/>
    <property type="evidence" value="ECO:0007669"/>
    <property type="project" value="UniProtKB-KW"/>
</dbReference>
<dbReference type="RefSeq" id="WP_210848722.1">
    <property type="nucleotide sequence ID" value="NZ_JAGKLY010000006.1"/>
</dbReference>
<dbReference type="InterPro" id="IPR051018">
    <property type="entry name" value="Bacteriophage_GH24"/>
</dbReference>
<dbReference type="InterPro" id="IPR002196">
    <property type="entry name" value="Glyco_hydro_24"/>
</dbReference>
<dbReference type="Pfam" id="PF00959">
    <property type="entry name" value="Phage_lysozyme"/>
    <property type="match status" value="1"/>
</dbReference>
<dbReference type="GO" id="GO:0031640">
    <property type="term" value="P:killing of cells of another organism"/>
    <property type="evidence" value="ECO:0007669"/>
    <property type="project" value="UniProtKB-KW"/>
</dbReference>
<keyword evidence="7" id="KW-0472">Membrane</keyword>
<evidence type="ECO:0000256" key="6">
    <source>
        <dbReference type="RuleBase" id="RU003788"/>
    </source>
</evidence>
<keyword evidence="4 6" id="KW-0378">Hydrolase</keyword>
<dbReference type="GO" id="GO:0016998">
    <property type="term" value="P:cell wall macromolecule catabolic process"/>
    <property type="evidence" value="ECO:0007669"/>
    <property type="project" value="InterPro"/>
</dbReference>
<dbReference type="CDD" id="cd16900">
    <property type="entry name" value="endolysin_R21-like"/>
    <property type="match status" value="1"/>
</dbReference>
<dbReference type="HAMAP" id="MF_04110">
    <property type="entry name" value="ENDOLYSIN_T4"/>
    <property type="match status" value="1"/>
</dbReference>
<dbReference type="Proteomes" id="UP000674270">
    <property type="component" value="Unassembled WGS sequence"/>
</dbReference>
<dbReference type="GO" id="GO:0009253">
    <property type="term" value="P:peptidoglycan catabolic process"/>
    <property type="evidence" value="ECO:0007669"/>
    <property type="project" value="InterPro"/>
</dbReference>
<evidence type="ECO:0000256" key="3">
    <source>
        <dbReference type="ARBA" id="ARBA00022638"/>
    </source>
</evidence>
<dbReference type="PANTHER" id="PTHR38107:SF3">
    <property type="entry name" value="LYSOZYME RRRD-RELATED"/>
    <property type="match status" value="1"/>
</dbReference>